<name>A0ABT7WIK2_9FLAO</name>
<dbReference type="Pfam" id="PF14391">
    <property type="entry name" value="DUF4421"/>
    <property type="match status" value="1"/>
</dbReference>
<keyword evidence="2" id="KW-1185">Reference proteome</keyword>
<accession>A0ABT7WIK2</accession>
<comment type="caution">
    <text evidence="1">The sequence shown here is derived from an EMBL/GenBank/DDBJ whole genome shotgun (WGS) entry which is preliminary data.</text>
</comment>
<proteinExistence type="predicted"/>
<gene>
    <name evidence="1" type="ORF">QU605_14705</name>
</gene>
<reference evidence="1" key="1">
    <citation type="submission" date="2023-06" db="EMBL/GenBank/DDBJ databases">
        <title>Robiginitalea aurantiacus sp. nov. and Algoriphagus sediminis sp. nov., isolated from coastal sediment.</title>
        <authorList>
            <person name="Zhou Z.Y."/>
            <person name="An J."/>
            <person name="Jia Y.W."/>
            <person name="Du Z.J."/>
        </authorList>
    </citation>
    <scope>NUCLEOTIDE SEQUENCE</scope>
    <source>
        <strain evidence="1">M39</strain>
    </source>
</reference>
<dbReference type="RefSeq" id="WP_289726088.1">
    <property type="nucleotide sequence ID" value="NZ_JAUDUY010000013.1"/>
</dbReference>
<dbReference type="InterPro" id="IPR025535">
    <property type="entry name" value="DUF4421"/>
</dbReference>
<evidence type="ECO:0000313" key="2">
    <source>
        <dbReference type="Proteomes" id="UP001174839"/>
    </source>
</evidence>
<protein>
    <submittedName>
        <fullName evidence="1">DUF4421 family protein</fullName>
    </submittedName>
</protein>
<dbReference type="EMBL" id="JAUDUY010000013">
    <property type="protein sequence ID" value="MDM9632726.1"/>
    <property type="molecule type" value="Genomic_DNA"/>
</dbReference>
<evidence type="ECO:0000313" key="1">
    <source>
        <dbReference type="EMBL" id="MDM9632726.1"/>
    </source>
</evidence>
<organism evidence="1 2">
    <name type="scientific">Robiginitalea aurantiaca</name>
    <dbReference type="NCBI Taxonomy" id="3056915"/>
    <lineage>
        <taxon>Bacteria</taxon>
        <taxon>Pseudomonadati</taxon>
        <taxon>Bacteroidota</taxon>
        <taxon>Flavobacteriia</taxon>
        <taxon>Flavobacteriales</taxon>
        <taxon>Flavobacteriaceae</taxon>
        <taxon>Robiginitalea</taxon>
    </lineage>
</organism>
<dbReference type="Proteomes" id="UP001174839">
    <property type="component" value="Unassembled WGS sequence"/>
</dbReference>
<sequence>MQTNFNIGLQKHALSAFLMVLSTICGLRAQDSLNILDYSDKLLLRVYTVTKLNTLSIQNREADKLLILEPNGNTNLGFGFNYKKFGLGIAFGLPRSEDRDRVYGKTQRFDLQGSMYGKRFGADGFFQAYKGYYNSNPKDFVDWTNDAFPQLNTMRVLSVGLAAFYVFNSDRYSYRAAYVRDEMQKESAGSFLLGIFGNFDESRTDSGFVPEEFPEDLRREIDVKEFQNLAMGISVGYAYNLIIKRRFIFGMALLPGFGYQRVTVKELNDNVKKEDQPAGQLLTRIGLGYEHPSFYLGLTGSVNLRSINLAPYDFNLATTQFRFVLGKRFDM</sequence>